<proteinExistence type="predicted"/>
<gene>
    <name evidence="2" type="ORF">KI387_017079</name>
</gene>
<reference evidence="2 3" key="1">
    <citation type="journal article" date="2021" name="Nat. Plants">
        <title>The Taxus genome provides insights into paclitaxel biosynthesis.</title>
        <authorList>
            <person name="Xiong X."/>
            <person name="Gou J."/>
            <person name="Liao Q."/>
            <person name="Li Y."/>
            <person name="Zhou Q."/>
            <person name="Bi G."/>
            <person name="Li C."/>
            <person name="Du R."/>
            <person name="Wang X."/>
            <person name="Sun T."/>
            <person name="Guo L."/>
            <person name="Liang H."/>
            <person name="Lu P."/>
            <person name="Wu Y."/>
            <person name="Zhang Z."/>
            <person name="Ro D.K."/>
            <person name="Shang Y."/>
            <person name="Huang S."/>
            <person name="Yan J."/>
        </authorList>
    </citation>
    <scope>NUCLEOTIDE SEQUENCE [LARGE SCALE GENOMIC DNA]</scope>
    <source>
        <strain evidence="2">Ta-2019</strain>
    </source>
</reference>
<evidence type="ECO:0000313" key="3">
    <source>
        <dbReference type="Proteomes" id="UP000824469"/>
    </source>
</evidence>
<keyword evidence="3" id="KW-1185">Reference proteome</keyword>
<dbReference type="AlphaFoldDB" id="A0AA38GJY7"/>
<dbReference type="Proteomes" id="UP000824469">
    <property type="component" value="Unassembled WGS sequence"/>
</dbReference>
<dbReference type="EMBL" id="JAHRHJ020000003">
    <property type="protein sequence ID" value="KAH9322440.1"/>
    <property type="molecule type" value="Genomic_DNA"/>
</dbReference>
<evidence type="ECO:0000313" key="2">
    <source>
        <dbReference type="EMBL" id="KAH9322440.1"/>
    </source>
</evidence>
<evidence type="ECO:0000256" key="1">
    <source>
        <dbReference type="SAM" id="MobiDB-lite"/>
    </source>
</evidence>
<comment type="caution">
    <text evidence="2">The sequence shown here is derived from an EMBL/GenBank/DDBJ whole genome shotgun (WGS) entry which is preliminary data.</text>
</comment>
<feature type="compositionally biased region" description="Basic and acidic residues" evidence="1">
    <location>
        <begin position="18"/>
        <end position="27"/>
    </location>
</feature>
<accession>A0AA38GJY7</accession>
<sequence length="54" mass="6118">MNFKDDEFSKLAASEAGPSKKEKDRKSSRVPIKVKIVKKRKERQISSIISPAET</sequence>
<feature type="non-terminal residue" evidence="2">
    <location>
        <position position="54"/>
    </location>
</feature>
<organism evidence="2 3">
    <name type="scientific">Taxus chinensis</name>
    <name type="common">Chinese yew</name>
    <name type="synonym">Taxus wallichiana var. chinensis</name>
    <dbReference type="NCBI Taxonomy" id="29808"/>
    <lineage>
        <taxon>Eukaryota</taxon>
        <taxon>Viridiplantae</taxon>
        <taxon>Streptophyta</taxon>
        <taxon>Embryophyta</taxon>
        <taxon>Tracheophyta</taxon>
        <taxon>Spermatophyta</taxon>
        <taxon>Pinopsida</taxon>
        <taxon>Pinidae</taxon>
        <taxon>Conifers II</taxon>
        <taxon>Cupressales</taxon>
        <taxon>Taxaceae</taxon>
        <taxon>Taxus</taxon>
    </lineage>
</organism>
<name>A0AA38GJY7_TAXCH</name>
<protein>
    <submittedName>
        <fullName evidence="2">Uncharacterized protein</fullName>
    </submittedName>
</protein>
<feature type="region of interest" description="Disordered" evidence="1">
    <location>
        <begin position="1"/>
        <end position="32"/>
    </location>
</feature>